<keyword evidence="1" id="KW-0472">Membrane</keyword>
<keyword evidence="1" id="KW-0812">Transmembrane</keyword>
<evidence type="ECO:0000313" key="2">
    <source>
        <dbReference type="EMBL" id="SFG55728.1"/>
    </source>
</evidence>
<keyword evidence="1" id="KW-1133">Transmembrane helix</keyword>
<dbReference type="Proteomes" id="UP000198661">
    <property type="component" value="Unassembled WGS sequence"/>
</dbReference>
<feature type="transmembrane region" description="Helical" evidence="1">
    <location>
        <begin position="54"/>
        <end position="74"/>
    </location>
</feature>
<reference evidence="2 3" key="1">
    <citation type="submission" date="2016-10" db="EMBL/GenBank/DDBJ databases">
        <authorList>
            <person name="de Groot N.N."/>
        </authorList>
    </citation>
    <scope>NUCLEOTIDE SEQUENCE [LARGE SCALE GENOMIC DNA]</scope>
    <source>
        <strain evidence="2 3">DSM 44945</strain>
    </source>
</reference>
<feature type="transmembrane region" description="Helical" evidence="1">
    <location>
        <begin position="20"/>
        <end position="42"/>
    </location>
</feature>
<dbReference type="NCBIfam" id="TIGR02206">
    <property type="entry name" value="intg_mem_TP0381"/>
    <property type="match status" value="1"/>
</dbReference>
<feature type="transmembrane region" description="Helical" evidence="1">
    <location>
        <begin position="86"/>
        <end position="104"/>
    </location>
</feature>
<dbReference type="InterPro" id="IPR011737">
    <property type="entry name" value="CHP02206_TP0381"/>
</dbReference>
<organism evidence="2 3">
    <name type="scientific">Planifilum fulgidum</name>
    <dbReference type="NCBI Taxonomy" id="201973"/>
    <lineage>
        <taxon>Bacteria</taxon>
        <taxon>Bacillati</taxon>
        <taxon>Bacillota</taxon>
        <taxon>Bacilli</taxon>
        <taxon>Bacillales</taxon>
        <taxon>Thermoactinomycetaceae</taxon>
        <taxon>Planifilum</taxon>
    </lineage>
</organism>
<gene>
    <name evidence="2" type="ORF">SAMN04488025_14712</name>
</gene>
<protein>
    <submittedName>
        <fullName evidence="2">Conserved hypothetical integral membrane protein TIGR02206</fullName>
    </submittedName>
</protein>
<dbReference type="RefSeq" id="WP_177199244.1">
    <property type="nucleotide sequence ID" value="NZ_FOOK01000047.1"/>
</dbReference>
<proteinExistence type="predicted"/>
<feature type="transmembrane region" description="Helical" evidence="1">
    <location>
        <begin position="178"/>
        <end position="197"/>
    </location>
</feature>
<dbReference type="AlphaFoldDB" id="A0A1I2SSS4"/>
<evidence type="ECO:0000313" key="3">
    <source>
        <dbReference type="Proteomes" id="UP000198661"/>
    </source>
</evidence>
<evidence type="ECO:0000256" key="1">
    <source>
        <dbReference type="SAM" id="Phobius"/>
    </source>
</evidence>
<accession>A0A1I2SSS4</accession>
<feature type="transmembrane region" description="Helical" evidence="1">
    <location>
        <begin position="116"/>
        <end position="138"/>
    </location>
</feature>
<feature type="transmembrane region" description="Helical" evidence="1">
    <location>
        <begin position="217"/>
        <end position="236"/>
    </location>
</feature>
<sequence length="260" mass="29579">MFRRFFAGEDDPLLVQSGSPGLFTLQHLMVVLLLLATVCLALHRIRQQAFRTRFLWTLCAFASLVVLDVARMIWEARTGQFDLKEGLPLQLCGIQMFAIPLALFSRGRIGDYMREFVFAYGTVGFLLALLLPIPALQIYPVFHFRSMQSMLYHTALGFVALMLPHLNYRPDIRNVRKAYAVLVACALFTGAVNMLFGSNYLYTSALPIPFDLLPWPLYLPFLLAFALLVGRLPYYAHHSFRSIRRAGTGAPQRRESISKR</sequence>
<dbReference type="EMBL" id="FOOK01000047">
    <property type="protein sequence ID" value="SFG55728.1"/>
    <property type="molecule type" value="Genomic_DNA"/>
</dbReference>
<dbReference type="Pfam" id="PF14808">
    <property type="entry name" value="TMEM164"/>
    <property type="match status" value="1"/>
</dbReference>
<keyword evidence="3" id="KW-1185">Reference proteome</keyword>
<feature type="transmembrane region" description="Helical" evidence="1">
    <location>
        <begin position="150"/>
        <end position="166"/>
    </location>
</feature>
<name>A0A1I2SSS4_9BACL</name>